<protein>
    <submittedName>
        <fullName evidence="6">NAD(P)/FAD-dependent oxidoreductase</fullName>
    </submittedName>
</protein>
<dbReference type="SUPFAM" id="SSF55424">
    <property type="entry name" value="FAD/NAD-linked reductases, dimerisation (C-terminal) domain"/>
    <property type="match status" value="1"/>
</dbReference>
<keyword evidence="2" id="KW-0285">Flavoprotein</keyword>
<dbReference type="Pfam" id="PF14759">
    <property type="entry name" value="Reductase_C"/>
    <property type="match status" value="1"/>
</dbReference>
<dbReference type="PROSITE" id="PS51387">
    <property type="entry name" value="FAD_PCMH"/>
    <property type="match status" value="1"/>
</dbReference>
<dbReference type="Pfam" id="PF07992">
    <property type="entry name" value="Pyr_redox_2"/>
    <property type="match status" value="1"/>
</dbReference>
<name>A0ABV7QV92_9PSEU</name>
<feature type="domain" description="FAD-binding PCMH-type" evidence="5">
    <location>
        <begin position="60"/>
        <end position="265"/>
    </location>
</feature>
<evidence type="ECO:0000313" key="6">
    <source>
        <dbReference type="EMBL" id="MFC3516208.1"/>
    </source>
</evidence>
<dbReference type="PRINTS" id="PR00368">
    <property type="entry name" value="FADPNR"/>
</dbReference>
<dbReference type="Gene3D" id="3.30.390.30">
    <property type="match status" value="1"/>
</dbReference>
<comment type="caution">
    <text evidence="6">The sequence shown here is derived from an EMBL/GenBank/DDBJ whole genome shotgun (WGS) entry which is preliminary data.</text>
</comment>
<dbReference type="InterPro" id="IPR028202">
    <property type="entry name" value="Reductase_C"/>
</dbReference>
<evidence type="ECO:0000256" key="3">
    <source>
        <dbReference type="ARBA" id="ARBA00022827"/>
    </source>
</evidence>
<evidence type="ECO:0000313" key="7">
    <source>
        <dbReference type="Proteomes" id="UP001595764"/>
    </source>
</evidence>
<accession>A0ABV7QV92</accession>
<dbReference type="RefSeq" id="WP_377871550.1">
    <property type="nucleotide sequence ID" value="NZ_JBHMAY010000030.1"/>
</dbReference>
<keyword evidence="4" id="KW-0560">Oxidoreductase</keyword>
<dbReference type="EMBL" id="JBHRWI010000061">
    <property type="protein sequence ID" value="MFC3516208.1"/>
    <property type="molecule type" value="Genomic_DNA"/>
</dbReference>
<comment type="cofactor">
    <cofactor evidence="1">
        <name>FAD</name>
        <dbReference type="ChEBI" id="CHEBI:57692"/>
    </cofactor>
</comment>
<dbReference type="SUPFAM" id="SSF51905">
    <property type="entry name" value="FAD/NAD(P)-binding domain"/>
    <property type="match status" value="2"/>
</dbReference>
<proteinExistence type="predicted"/>
<dbReference type="Proteomes" id="UP001595764">
    <property type="component" value="Unassembled WGS sequence"/>
</dbReference>
<dbReference type="PANTHER" id="PTHR43557:SF2">
    <property type="entry name" value="RIESKE DOMAIN-CONTAINING PROTEIN-RELATED"/>
    <property type="match status" value="1"/>
</dbReference>
<dbReference type="InterPro" id="IPR016156">
    <property type="entry name" value="FAD/NAD-linked_Rdtase_dimer_sf"/>
</dbReference>
<dbReference type="InterPro" id="IPR050446">
    <property type="entry name" value="FAD-oxidoreductase/Apoptosis"/>
</dbReference>
<dbReference type="PRINTS" id="PR00469">
    <property type="entry name" value="PNDRDTASEII"/>
</dbReference>
<keyword evidence="7" id="KW-1185">Reference proteome</keyword>
<evidence type="ECO:0000256" key="4">
    <source>
        <dbReference type="ARBA" id="ARBA00023002"/>
    </source>
</evidence>
<reference evidence="7" key="1">
    <citation type="journal article" date="2019" name="Int. J. Syst. Evol. Microbiol.">
        <title>The Global Catalogue of Microorganisms (GCM) 10K type strain sequencing project: providing services to taxonomists for standard genome sequencing and annotation.</title>
        <authorList>
            <consortium name="The Broad Institute Genomics Platform"/>
            <consortium name="The Broad Institute Genome Sequencing Center for Infectious Disease"/>
            <person name="Wu L."/>
            <person name="Ma J."/>
        </authorList>
    </citation>
    <scope>NUCLEOTIDE SEQUENCE [LARGE SCALE GENOMIC DNA]</scope>
    <source>
        <strain evidence="7">CGMCC 4.7682</strain>
    </source>
</reference>
<evidence type="ECO:0000256" key="1">
    <source>
        <dbReference type="ARBA" id="ARBA00001974"/>
    </source>
</evidence>
<dbReference type="InterPro" id="IPR016166">
    <property type="entry name" value="FAD-bd_PCMH"/>
</dbReference>
<dbReference type="PANTHER" id="PTHR43557">
    <property type="entry name" value="APOPTOSIS-INDUCING FACTOR 1"/>
    <property type="match status" value="1"/>
</dbReference>
<evidence type="ECO:0000259" key="5">
    <source>
        <dbReference type="PROSITE" id="PS51387"/>
    </source>
</evidence>
<keyword evidence="3" id="KW-0274">FAD</keyword>
<dbReference type="Gene3D" id="3.50.50.60">
    <property type="entry name" value="FAD/NAD(P)-binding domain"/>
    <property type="match status" value="2"/>
</dbReference>
<dbReference type="InterPro" id="IPR023753">
    <property type="entry name" value="FAD/NAD-binding_dom"/>
</dbReference>
<organism evidence="6 7">
    <name type="scientific">Amycolatopsis halotolerans</name>
    <dbReference type="NCBI Taxonomy" id="330083"/>
    <lineage>
        <taxon>Bacteria</taxon>
        <taxon>Bacillati</taxon>
        <taxon>Actinomycetota</taxon>
        <taxon>Actinomycetes</taxon>
        <taxon>Pseudonocardiales</taxon>
        <taxon>Pseudonocardiaceae</taxon>
        <taxon>Amycolatopsis</taxon>
    </lineage>
</organism>
<evidence type="ECO:0000256" key="2">
    <source>
        <dbReference type="ARBA" id="ARBA00022630"/>
    </source>
</evidence>
<dbReference type="InterPro" id="IPR036188">
    <property type="entry name" value="FAD/NAD-bd_sf"/>
</dbReference>
<gene>
    <name evidence="6" type="ORF">ACFORO_39005</name>
</gene>
<sequence length="400" mass="42913">MTSSFVIIGAGLAGAKAAEALRDKGFDGKITIVGDERHLPYERPPLSKDYLAGNTDAESFQVHDAAWYAEKNVELRQGVKATAIARDEKQVRLDDGTSLGYDKLLLATGASPRVLPDTAGIHYLRRIEDSDRLRELFGTAAKLVVVGGGWIGLEATAAARQAGVEVTVVEALELPLITALGRQVAPVFADLHRAHGVDLRLGVQVEHISNGGQGKRIRLGDGSVLEADAVLAGIGAKPNVELAEAAGLRVDNGVVTDASLRTSDPDIFAAGDVANAYHPFLGKHLRVEHWANALNQPAVAAGGMLGQEESYDELPYFFTDQYDLGMEYLGTIEGHDRVVFRGDVAGREFIAFWLKENRVLAGMNVNVWDVTDPIKALIRSGKAVDPERLADPGVPLEDLA</sequence>